<gene>
    <name evidence="1" type="ORF">MLD38_027994</name>
</gene>
<reference evidence="2" key="1">
    <citation type="journal article" date="2023" name="Front. Plant Sci.">
        <title>Chromosomal-level genome assembly of Melastoma candidum provides insights into trichome evolution.</title>
        <authorList>
            <person name="Zhong Y."/>
            <person name="Wu W."/>
            <person name="Sun C."/>
            <person name="Zou P."/>
            <person name="Liu Y."/>
            <person name="Dai S."/>
            <person name="Zhou R."/>
        </authorList>
    </citation>
    <scope>NUCLEOTIDE SEQUENCE [LARGE SCALE GENOMIC DNA]</scope>
</reference>
<name>A0ACB9N3Y1_9MYRT</name>
<evidence type="ECO:0000313" key="2">
    <source>
        <dbReference type="Proteomes" id="UP001057402"/>
    </source>
</evidence>
<organism evidence="1 2">
    <name type="scientific">Melastoma candidum</name>
    <dbReference type="NCBI Taxonomy" id="119954"/>
    <lineage>
        <taxon>Eukaryota</taxon>
        <taxon>Viridiplantae</taxon>
        <taxon>Streptophyta</taxon>
        <taxon>Embryophyta</taxon>
        <taxon>Tracheophyta</taxon>
        <taxon>Spermatophyta</taxon>
        <taxon>Magnoliopsida</taxon>
        <taxon>eudicotyledons</taxon>
        <taxon>Gunneridae</taxon>
        <taxon>Pentapetalae</taxon>
        <taxon>rosids</taxon>
        <taxon>malvids</taxon>
        <taxon>Myrtales</taxon>
        <taxon>Melastomataceae</taxon>
        <taxon>Melastomatoideae</taxon>
        <taxon>Melastomateae</taxon>
        <taxon>Melastoma</taxon>
    </lineage>
</organism>
<evidence type="ECO:0000313" key="1">
    <source>
        <dbReference type="EMBL" id="KAI4329626.1"/>
    </source>
</evidence>
<sequence length="436" mass="47506">MQEIKLFGKEIPLSSNEVSGGCRDNAECFDTSSVEIDGKDEGEIETEELPRAAEIMQKSGIMDTSPVTLEAPSVDEEESTNPKSSISNGSPEKTLKKPDKILPCPRCNSMETKFCYYNNYNVNQPRHFCKACQRYWTAGGTMRNVPVGAGRRKSKSSSSHYRHIMITEALQAAQIDAATNGSHRPGLKNRNGIVLKFGGVDPLANESMAYPLNGTNKKVLNGAANVFRGSKSKKQVLSNSKDENCDDCSSGSTVSAMSSNDEGSTNMNFHPQIPCIPCIPWPYPWNYPAVMPPPTLCPPGFGLPFCPAAFLNCSFQNNWVVPSNGVTDSHALGKHPRDGEVLSSEDPPKEEPAKRRNGSVLVPKTLRVDDPNEAAKSTIWSTLGISKDSLCKEGFFKGLDSNREDKVQSTEKIPPPLFSNPAALSRSFNFLDCSSA</sequence>
<dbReference type="Proteomes" id="UP001057402">
    <property type="component" value="Chromosome 8"/>
</dbReference>
<keyword evidence="2" id="KW-1185">Reference proteome</keyword>
<protein>
    <submittedName>
        <fullName evidence="1">Uncharacterized protein</fullName>
    </submittedName>
</protein>
<accession>A0ACB9N3Y1</accession>
<dbReference type="EMBL" id="CM042887">
    <property type="protein sequence ID" value="KAI4329626.1"/>
    <property type="molecule type" value="Genomic_DNA"/>
</dbReference>
<comment type="caution">
    <text evidence="1">The sequence shown here is derived from an EMBL/GenBank/DDBJ whole genome shotgun (WGS) entry which is preliminary data.</text>
</comment>
<proteinExistence type="predicted"/>